<dbReference type="Pfam" id="PF07521">
    <property type="entry name" value="RMMBL"/>
    <property type="match status" value="1"/>
</dbReference>
<keyword evidence="10 12" id="KW-0238">DNA-binding</keyword>
<dbReference type="HAMAP" id="MF_00870">
    <property type="entry name" value="FttA"/>
    <property type="match status" value="1"/>
</dbReference>
<dbReference type="Proteomes" id="UP000294299">
    <property type="component" value="Chromosome NFRAN"/>
</dbReference>
<dbReference type="GO" id="GO:0008270">
    <property type="term" value="F:zinc ion binding"/>
    <property type="evidence" value="ECO:0007669"/>
    <property type="project" value="UniProtKB-UniRule"/>
</dbReference>
<proteinExistence type="inferred from homology"/>
<keyword evidence="6 12" id="KW-0862">Zinc</keyword>
<feature type="domain" description="Beta-Casp" evidence="15">
    <location>
        <begin position="486"/>
        <end position="610"/>
    </location>
</feature>
<protein>
    <recommendedName>
        <fullName evidence="12">Transcription termination factor FttA</fullName>
        <ecNumber evidence="12">3.1.-.-</ecNumber>
    </recommendedName>
</protein>
<dbReference type="SUPFAM" id="SSF56281">
    <property type="entry name" value="Metallo-hydrolase/oxidoreductase"/>
    <property type="match status" value="1"/>
</dbReference>
<dbReference type="InterPro" id="IPR011108">
    <property type="entry name" value="RMMBL"/>
</dbReference>
<dbReference type="CDD" id="cd16295">
    <property type="entry name" value="TTHA0252-CPSF-like_MBL-fold"/>
    <property type="match status" value="1"/>
</dbReference>
<feature type="binding site" evidence="12">
    <location>
        <position position="308"/>
    </location>
    <ligand>
        <name>Zn(2+)</name>
        <dbReference type="ChEBI" id="CHEBI:29105"/>
        <label>1</label>
    </ligand>
</feature>
<evidence type="ECO:0000256" key="2">
    <source>
        <dbReference type="ARBA" id="ARBA00022722"/>
    </source>
</evidence>
<evidence type="ECO:0000256" key="6">
    <source>
        <dbReference type="ARBA" id="ARBA00022833"/>
    </source>
</evidence>
<keyword evidence="5 12" id="KW-0378">Hydrolase</keyword>
<evidence type="ECO:0000259" key="14">
    <source>
        <dbReference type="SMART" id="SM00849"/>
    </source>
</evidence>
<keyword evidence="1 12" id="KW-0806">Transcription termination</keyword>
<comment type="subunit">
    <text evidence="12">Homodimer. Interacts with RNA polymerase (RNAP), interacts with the Spt4-Spt5 complex.</text>
</comment>
<feature type="binding site" evidence="12">
    <location>
        <position position="395"/>
    </location>
    <ligand>
        <name>Zn(2+)</name>
        <dbReference type="ChEBI" id="CHEBI:29105"/>
        <label>1</label>
    </ligand>
</feature>
<dbReference type="KEGG" id="nfn:NFRAN_3139"/>
<dbReference type="GeneID" id="39422230"/>
<evidence type="ECO:0000256" key="9">
    <source>
        <dbReference type="ARBA" id="ARBA00023015"/>
    </source>
</evidence>
<dbReference type="NCBIfam" id="TIGR03675">
    <property type="entry name" value="arCOG00543"/>
    <property type="match status" value="1"/>
</dbReference>
<dbReference type="Pfam" id="PF10996">
    <property type="entry name" value="Beta-Casp"/>
    <property type="match status" value="1"/>
</dbReference>
<comment type="cofactor">
    <cofactor evidence="12">
        <name>Zn(2+)</name>
        <dbReference type="ChEBI" id="CHEBI:29105"/>
    </cofactor>
    <text evidence="12">Binds 2 Zn(2+) ions, which are required for nuclease activity.</text>
</comment>
<dbReference type="InterPro" id="IPR022712">
    <property type="entry name" value="Beta_Casp"/>
</dbReference>
<accession>A0A484IF45</accession>
<feature type="binding site" evidence="12">
    <location>
        <position position="312"/>
    </location>
    <ligand>
        <name>Zn(2+)</name>
        <dbReference type="ChEBI" id="CHEBI:29105"/>
        <label>2</label>
    </ligand>
</feature>
<evidence type="ECO:0000256" key="12">
    <source>
        <dbReference type="HAMAP-Rule" id="MF_00870"/>
    </source>
</evidence>
<keyword evidence="2 12" id="KW-0540">Nuclease</keyword>
<feature type="compositionally biased region" description="Polar residues" evidence="13">
    <location>
        <begin position="15"/>
        <end position="25"/>
    </location>
</feature>
<feature type="binding site" evidence="12">
    <location>
        <position position="417"/>
    </location>
    <ligand>
        <name>Zn(2+)</name>
        <dbReference type="ChEBI" id="CHEBI:29105"/>
        <label>2</label>
    </ligand>
</feature>
<dbReference type="InterPro" id="IPR050698">
    <property type="entry name" value="MBL"/>
</dbReference>
<dbReference type="EC" id="3.1.-.-" evidence="12"/>
<evidence type="ECO:0000256" key="3">
    <source>
        <dbReference type="ARBA" id="ARBA00022723"/>
    </source>
</evidence>
<keyword evidence="17" id="KW-1185">Reference proteome</keyword>
<reference evidence="16 17" key="1">
    <citation type="submission" date="2019-02" db="EMBL/GenBank/DDBJ databases">
        <authorList>
            <person name="Lehtovirta-Morley E L."/>
        </authorList>
    </citation>
    <scope>NUCLEOTIDE SEQUENCE [LARGE SCALE GENOMIC DNA]</scope>
    <source>
        <strain evidence="16">NFRAN1</strain>
    </source>
</reference>
<dbReference type="InterPro" id="IPR015946">
    <property type="entry name" value="KH_dom-like_a/b"/>
</dbReference>
<dbReference type="Gene3D" id="3.60.15.10">
    <property type="entry name" value="Ribonuclease Z/Hydroxyacylglutathione hydrolase-like"/>
    <property type="match status" value="1"/>
</dbReference>
<feature type="compositionally biased region" description="Basic and acidic residues" evidence="13">
    <location>
        <begin position="1"/>
        <end position="14"/>
    </location>
</feature>
<dbReference type="RefSeq" id="WP_232038038.1">
    <property type="nucleotide sequence ID" value="NZ_LR216287.1"/>
</dbReference>
<sequence>MIPEKKVISKKNETDSNQVETPSNLRNEKTSYVAEESFEERILKSIPKEAQITSIRFEAANIALYTKNPRFALTELTLHLSALSKSMKKRFIIRTDPSIRFSEDETRNIINRILPKEVTISVIFCDEATGEVILEVNKPEGITSDIFLQIAIDTGWIAHTRRSPHIPSNSIKNIHSVLKGSSKERINFYQSLGRRTFRPSLLSSPLIHNNNGIPGKNNEIQGSVTNYKEDSSLEKPRYHYNNIKEVLIYCLGGVKQVGRSCFVVVTPESKIMLDCGINPGESVYYNAYPRLDWFDFNLDELDAIVISHAHIDHQGFLPTLYKFGYKGPVYCTEPTLPLMTLLQMDSVKIAQNNGSYIPYEVRDVNEIIKHCIPIPYGKPTDISPDVTITLNNAGHIMGSATVHINISGAHNILYTGDYKYARTQLLDGALANFPRVETVITESTYGASNDIMPDQSTVYGLFTESINQTLKQGGKVLIPVPAVGRAQEIMLVLDKEMREGRLIESPIFIEGMISEASAIHMSYAHYLGYEVRKSVSEGINPFTSSYFTVINGLSKREEVFADDSPSIIMATSGMLEGGPSVEYFKQISPEPQNKIIFVSYQINGTLGRRVLDGSISEASMIDKNGKVKVIPVRCSKQKIDGFSGHSDFNQIMNFISKIRPKRVLVNHGEKSKSENVASMIYSRMRIRSSVPDNREIIKLK</sequence>
<keyword evidence="7 12" id="KW-0269">Exonuclease</keyword>
<keyword evidence="11" id="KW-0804">Transcription</keyword>
<keyword evidence="3 12" id="KW-0479">Metal-binding</keyword>
<evidence type="ECO:0000259" key="15">
    <source>
        <dbReference type="SMART" id="SM01027"/>
    </source>
</evidence>
<evidence type="ECO:0000313" key="17">
    <source>
        <dbReference type="Proteomes" id="UP000294299"/>
    </source>
</evidence>
<dbReference type="GO" id="GO:0003677">
    <property type="term" value="F:DNA binding"/>
    <property type="evidence" value="ECO:0007669"/>
    <property type="project" value="UniProtKB-KW"/>
</dbReference>
<comment type="function">
    <text evidence="12">Terminates transcription on the whole genome. Termination is linked to FttA-mediated RNA cleavage and does not require NTP hydrolysis. Cleaves endonucleolytically at the RNA exit channel of RNA polymerase (RNAP); the 5'-3' exonuclease activity of this protein degrades the nascent RNA released from RNAP.</text>
</comment>
<evidence type="ECO:0000256" key="11">
    <source>
        <dbReference type="ARBA" id="ARBA00023163"/>
    </source>
</evidence>
<keyword evidence="8 12" id="KW-0694">RNA-binding</keyword>
<dbReference type="GO" id="GO:0004532">
    <property type="term" value="F:RNA exonuclease activity"/>
    <property type="evidence" value="ECO:0007669"/>
    <property type="project" value="UniProtKB-UniRule"/>
</dbReference>
<dbReference type="InterPro" id="IPR036866">
    <property type="entry name" value="RibonucZ/Hydroxyglut_hydro"/>
</dbReference>
<dbReference type="GO" id="GO:0004521">
    <property type="term" value="F:RNA endonuclease activity"/>
    <property type="evidence" value="ECO:0007669"/>
    <property type="project" value="UniProtKB-UniRule"/>
</dbReference>
<organism evidence="16 17">
    <name type="scientific">Candidatus Nitrosocosmicus franklandianus</name>
    <dbReference type="NCBI Taxonomy" id="1798806"/>
    <lineage>
        <taxon>Archaea</taxon>
        <taxon>Nitrososphaerota</taxon>
        <taxon>Nitrososphaeria</taxon>
        <taxon>Nitrososphaerales</taxon>
        <taxon>Nitrososphaeraceae</taxon>
        <taxon>Candidatus Nitrosocosmicus</taxon>
    </lineage>
</organism>
<dbReference type="Pfam" id="PF17214">
    <property type="entry name" value="KH_TffA"/>
    <property type="match status" value="1"/>
</dbReference>
<dbReference type="PANTHER" id="PTHR11203:SF51">
    <property type="entry name" value="CLEAVAGE AND POLYADENYLATION SPECIFICITY FACTOR"/>
    <property type="match status" value="1"/>
</dbReference>
<evidence type="ECO:0000256" key="7">
    <source>
        <dbReference type="ARBA" id="ARBA00022839"/>
    </source>
</evidence>
<evidence type="ECO:0000256" key="1">
    <source>
        <dbReference type="ARBA" id="ARBA00022472"/>
    </source>
</evidence>
<feature type="binding site" evidence="12">
    <location>
        <position position="667"/>
    </location>
    <ligand>
        <name>Zn(2+)</name>
        <dbReference type="ChEBI" id="CHEBI:29105"/>
        <label>2</label>
    </ligand>
</feature>
<evidence type="ECO:0000256" key="8">
    <source>
        <dbReference type="ARBA" id="ARBA00022884"/>
    </source>
</evidence>
<dbReference type="InterPro" id="IPR033769">
    <property type="entry name" value="TffA_KH"/>
</dbReference>
<dbReference type="SMART" id="SM00849">
    <property type="entry name" value="Lactamase_B"/>
    <property type="match status" value="1"/>
</dbReference>
<dbReference type="SMART" id="SM01027">
    <property type="entry name" value="Beta-Casp"/>
    <property type="match status" value="1"/>
</dbReference>
<dbReference type="GO" id="GO:0003723">
    <property type="term" value="F:RNA binding"/>
    <property type="evidence" value="ECO:0007669"/>
    <property type="project" value="UniProtKB-UniRule"/>
</dbReference>
<dbReference type="InterPro" id="IPR001279">
    <property type="entry name" value="Metallo-B-lactamas"/>
</dbReference>
<dbReference type="Gene3D" id="3.30.300.20">
    <property type="match status" value="1"/>
</dbReference>
<comment type="caution">
    <text evidence="12">Lacks conserved residue(s) required for the propagation of feature annotation.</text>
</comment>
<feature type="binding site" evidence="12">
    <location>
        <position position="313"/>
    </location>
    <ligand>
        <name>Zn(2+)</name>
        <dbReference type="ChEBI" id="CHEBI:29105"/>
        <label>2</label>
    </ligand>
</feature>
<dbReference type="Gene3D" id="3.40.50.10890">
    <property type="match status" value="1"/>
</dbReference>
<dbReference type="InterPro" id="IPR019975">
    <property type="entry name" value="aCPSF1"/>
</dbReference>
<dbReference type="CDD" id="cd22532">
    <property type="entry name" value="KH-II_CPSF_arch_rpt1"/>
    <property type="match status" value="1"/>
</dbReference>
<evidence type="ECO:0000256" key="10">
    <source>
        <dbReference type="ARBA" id="ARBA00023125"/>
    </source>
</evidence>
<feature type="region of interest" description="Disordered" evidence="13">
    <location>
        <begin position="1"/>
        <end position="26"/>
    </location>
</feature>
<comment type="similarity">
    <text evidence="12">Belongs to the metallo-beta-lactamase superfamily. RNA-metabolizing metallo-beta-lactamase-like family. FttA subfamily.</text>
</comment>
<keyword evidence="9 12" id="KW-0805">Transcription regulation</keyword>
<dbReference type="GO" id="GO:0006353">
    <property type="term" value="P:DNA-templated transcription termination"/>
    <property type="evidence" value="ECO:0007669"/>
    <property type="project" value="UniProtKB-UniRule"/>
</dbReference>
<evidence type="ECO:0000256" key="4">
    <source>
        <dbReference type="ARBA" id="ARBA00022759"/>
    </source>
</evidence>
<evidence type="ECO:0000256" key="5">
    <source>
        <dbReference type="ARBA" id="ARBA00022801"/>
    </source>
</evidence>
<dbReference type="AlphaFoldDB" id="A0A484IF45"/>
<dbReference type="Pfam" id="PF16661">
    <property type="entry name" value="Lactamase_B_6"/>
    <property type="match status" value="1"/>
</dbReference>
<keyword evidence="4 12" id="KW-0255">Endonuclease</keyword>
<dbReference type="EMBL" id="LR216287">
    <property type="protein sequence ID" value="VFJ15457.1"/>
    <property type="molecule type" value="Genomic_DNA"/>
</dbReference>
<feature type="binding site" evidence="12">
    <location>
        <position position="417"/>
    </location>
    <ligand>
        <name>Zn(2+)</name>
        <dbReference type="ChEBI" id="CHEBI:29105"/>
        <label>1</label>
    </ligand>
</feature>
<name>A0A484IF45_9ARCH</name>
<dbReference type="Gene3D" id="3.30.300.230">
    <property type="match status" value="1"/>
</dbReference>
<feature type="binding site" evidence="12">
    <location>
        <position position="310"/>
    </location>
    <ligand>
        <name>Zn(2+)</name>
        <dbReference type="ChEBI" id="CHEBI:29105"/>
        <label>1</label>
    </ligand>
</feature>
<gene>
    <name evidence="12" type="primary">fttA</name>
    <name evidence="16" type="ORF">NFRAN_3139</name>
</gene>
<dbReference type="PANTHER" id="PTHR11203">
    <property type="entry name" value="CLEAVAGE AND POLYADENYLATION SPECIFICITY FACTOR FAMILY MEMBER"/>
    <property type="match status" value="1"/>
</dbReference>
<evidence type="ECO:0000313" key="16">
    <source>
        <dbReference type="EMBL" id="VFJ15457.1"/>
    </source>
</evidence>
<feature type="domain" description="Metallo-beta-lactamase" evidence="14">
    <location>
        <begin position="258"/>
        <end position="455"/>
    </location>
</feature>
<evidence type="ECO:0000256" key="13">
    <source>
        <dbReference type="SAM" id="MobiDB-lite"/>
    </source>
</evidence>